<organism evidence="3 4">
    <name type="scientific">Sphingomonas ginkgonis</name>
    <dbReference type="NCBI Taxonomy" id="2315330"/>
    <lineage>
        <taxon>Bacteria</taxon>
        <taxon>Pseudomonadati</taxon>
        <taxon>Pseudomonadota</taxon>
        <taxon>Alphaproteobacteria</taxon>
        <taxon>Sphingomonadales</taxon>
        <taxon>Sphingomonadaceae</taxon>
        <taxon>Sphingomonas</taxon>
    </lineage>
</organism>
<feature type="compositionally biased region" description="Polar residues" evidence="1">
    <location>
        <begin position="27"/>
        <end position="38"/>
    </location>
</feature>
<feature type="region of interest" description="Disordered" evidence="1">
    <location>
        <begin position="27"/>
        <end position="46"/>
    </location>
</feature>
<dbReference type="Proteomes" id="UP000274661">
    <property type="component" value="Unassembled WGS sequence"/>
</dbReference>
<dbReference type="EMBL" id="RWJF01000002">
    <property type="protein sequence ID" value="RST26454.1"/>
    <property type="molecule type" value="Genomic_DNA"/>
</dbReference>
<evidence type="ECO:0000313" key="3">
    <source>
        <dbReference type="EMBL" id="RST26454.1"/>
    </source>
</evidence>
<keyword evidence="2" id="KW-0812">Transmembrane</keyword>
<keyword evidence="2" id="KW-0472">Membrane</keyword>
<keyword evidence="2" id="KW-1133">Transmembrane helix</keyword>
<feature type="transmembrane region" description="Helical" evidence="2">
    <location>
        <begin position="149"/>
        <end position="171"/>
    </location>
</feature>
<keyword evidence="4" id="KW-1185">Reference proteome</keyword>
<sequence>MDMIAPSRFLVVEGPIDRILGSHRTTDVSITEHTSSRPGTAGAAHQTETHTFVNTSREFVMLLEVKGRTLKLVSDDYIVAAEGDVVRALCLPTHNGPLVVKDWHNRTRSIRFRNVPRPLAGVAANIVWTIILMIAGVGAVLGFRKESHAFFPTLIGVALLVASALLAAATVQKASALAQAHAELDRLG</sequence>
<dbReference type="OrthoDB" id="7554555at2"/>
<proteinExistence type="predicted"/>
<comment type="caution">
    <text evidence="3">The sequence shown here is derived from an EMBL/GenBank/DDBJ whole genome shotgun (WGS) entry which is preliminary data.</text>
</comment>
<evidence type="ECO:0000256" key="2">
    <source>
        <dbReference type="SAM" id="Phobius"/>
    </source>
</evidence>
<name>A0A3R9X3G9_9SPHN</name>
<evidence type="ECO:0000313" key="4">
    <source>
        <dbReference type="Proteomes" id="UP000274661"/>
    </source>
</evidence>
<reference evidence="3 4" key="1">
    <citation type="submission" date="2018-12" db="EMBL/GenBank/DDBJ databases">
        <title>Sphingomonas sp. HMF7854 Genome sequencing and assembly.</title>
        <authorList>
            <person name="Cha I."/>
            <person name="Kang H."/>
            <person name="Kim H."/>
            <person name="Kang J."/>
            <person name="Joh K."/>
        </authorList>
    </citation>
    <scope>NUCLEOTIDE SEQUENCE [LARGE SCALE GENOMIC DNA]</scope>
    <source>
        <strain evidence="3 4">HMF7854</strain>
    </source>
</reference>
<protein>
    <submittedName>
        <fullName evidence="3">Uncharacterized protein</fullName>
    </submittedName>
</protein>
<dbReference type="RefSeq" id="WP_126720333.1">
    <property type="nucleotide sequence ID" value="NZ_RWJF01000002.1"/>
</dbReference>
<gene>
    <name evidence="3" type="ORF">HMF7854_15545</name>
</gene>
<accession>A0A3R9X3G9</accession>
<evidence type="ECO:0000256" key="1">
    <source>
        <dbReference type="SAM" id="MobiDB-lite"/>
    </source>
</evidence>
<feature type="transmembrane region" description="Helical" evidence="2">
    <location>
        <begin position="119"/>
        <end position="143"/>
    </location>
</feature>
<dbReference type="AlphaFoldDB" id="A0A3R9X3G9"/>